<dbReference type="Proteomes" id="UP000035199">
    <property type="component" value="Chromosome"/>
</dbReference>
<dbReference type="EMBL" id="CP011542">
    <property type="protein sequence ID" value="AKK06044.1"/>
    <property type="molecule type" value="Genomic_DNA"/>
</dbReference>
<keyword evidence="2" id="KW-0812">Transmembrane</keyword>
<feature type="transmembrane region" description="Helical" evidence="2">
    <location>
        <begin position="30"/>
        <end position="49"/>
    </location>
</feature>
<feature type="transmembrane region" description="Helical" evidence="2">
    <location>
        <begin position="6"/>
        <end position="23"/>
    </location>
</feature>
<gene>
    <name evidence="4" type="ORF">CMUST_08600</name>
</gene>
<dbReference type="EC" id="2.1.1.-" evidence="4"/>
<dbReference type="Pfam" id="PF01478">
    <property type="entry name" value="Peptidase_A24"/>
    <property type="match status" value="1"/>
</dbReference>
<comment type="similarity">
    <text evidence="1">Belongs to the peptidase A24 family.</text>
</comment>
<evidence type="ECO:0000259" key="3">
    <source>
        <dbReference type="Pfam" id="PF01478"/>
    </source>
</evidence>
<dbReference type="PATRIC" id="fig|571915.4.peg.1827"/>
<dbReference type="GO" id="GO:0005886">
    <property type="term" value="C:plasma membrane"/>
    <property type="evidence" value="ECO:0007669"/>
    <property type="project" value="TreeGrafter"/>
</dbReference>
<sequence>MVPEMVVGFYVTCFVWALVLTWWDLRYYQLPNLLVVPAIIFLWMLAVSTERLDSVVGGLVWSGLYALSRLIAIRLRGVSAGGIGGGDIKLALVTGTLIGNSALAPVFAAVLLAQLLSIVYAFFLKRNAMPTPLNSHNASKKDFHVTSTQSLMTNKQPVNGTGRMRDVKVPHGPAMLLATAVVLVLCPEARIFSP</sequence>
<keyword evidence="2" id="KW-0472">Membrane</keyword>
<accession>A0A0G3GY11</accession>
<evidence type="ECO:0000256" key="1">
    <source>
        <dbReference type="ARBA" id="ARBA00005801"/>
    </source>
</evidence>
<dbReference type="PANTHER" id="PTHR30487">
    <property type="entry name" value="TYPE 4 PREPILIN-LIKE PROTEINS LEADER PEPTIDE-PROCESSING ENZYME"/>
    <property type="match status" value="1"/>
</dbReference>
<name>A0A0G3GY11_9CORY</name>
<dbReference type="AlphaFoldDB" id="A0A0G3GY11"/>
<dbReference type="GO" id="GO:0006465">
    <property type="term" value="P:signal peptide processing"/>
    <property type="evidence" value="ECO:0007669"/>
    <property type="project" value="TreeGrafter"/>
</dbReference>
<keyword evidence="2" id="KW-1133">Transmembrane helix</keyword>
<dbReference type="GO" id="GO:0008168">
    <property type="term" value="F:methyltransferase activity"/>
    <property type="evidence" value="ECO:0007669"/>
    <property type="project" value="UniProtKB-KW"/>
</dbReference>
<reference evidence="5" key="2">
    <citation type="submission" date="2015-05" db="EMBL/GenBank/DDBJ databases">
        <title>Complete genome sequence of Corynebacterium mustelae DSM 45274, isolated from various tissues of a male ferret with lethal sepsis.</title>
        <authorList>
            <person name="Ruckert C."/>
            <person name="Albersmeier A."/>
            <person name="Winkler A."/>
            <person name="Tauch A."/>
        </authorList>
    </citation>
    <scope>NUCLEOTIDE SEQUENCE [LARGE SCALE GENOMIC DNA]</scope>
    <source>
        <strain evidence="5">DSM 45274</strain>
    </source>
</reference>
<protein>
    <submittedName>
        <fullName evidence="4">Type IV leader peptidase</fullName>
        <ecNumber evidence="4">2.1.1.-</ecNumber>
    </submittedName>
</protein>
<dbReference type="GO" id="GO:0032259">
    <property type="term" value="P:methylation"/>
    <property type="evidence" value="ECO:0007669"/>
    <property type="project" value="UniProtKB-KW"/>
</dbReference>
<dbReference type="STRING" id="571915.CMUST_08600"/>
<keyword evidence="4" id="KW-0808">Transferase</keyword>
<feature type="transmembrane region" description="Helical" evidence="2">
    <location>
        <begin position="102"/>
        <end position="123"/>
    </location>
</feature>
<evidence type="ECO:0000313" key="4">
    <source>
        <dbReference type="EMBL" id="AKK06044.1"/>
    </source>
</evidence>
<feature type="domain" description="Prepilin type IV endopeptidase peptidase" evidence="3">
    <location>
        <begin position="13"/>
        <end position="121"/>
    </location>
</feature>
<evidence type="ECO:0000313" key="5">
    <source>
        <dbReference type="Proteomes" id="UP000035199"/>
    </source>
</evidence>
<organism evidence="4 5">
    <name type="scientific">Corynebacterium mustelae</name>
    <dbReference type="NCBI Taxonomy" id="571915"/>
    <lineage>
        <taxon>Bacteria</taxon>
        <taxon>Bacillati</taxon>
        <taxon>Actinomycetota</taxon>
        <taxon>Actinomycetes</taxon>
        <taxon>Mycobacteriales</taxon>
        <taxon>Corynebacteriaceae</taxon>
        <taxon>Corynebacterium</taxon>
    </lineage>
</organism>
<dbReference type="KEGG" id="cmv:CMUST_08600"/>
<reference evidence="4 5" key="1">
    <citation type="journal article" date="2015" name="Genome Announc.">
        <title>Complete Genome Sequence of the Type Strain Corynebacterium mustelae DSM 45274, Isolated from Various Tissues of a Male Ferret with Lethal Sepsis.</title>
        <authorList>
            <person name="Ruckert C."/>
            <person name="Eimer J."/>
            <person name="Winkler A."/>
            <person name="Tauch A."/>
        </authorList>
    </citation>
    <scope>NUCLEOTIDE SEQUENCE [LARGE SCALE GENOMIC DNA]</scope>
    <source>
        <strain evidence="4 5">DSM 45274</strain>
    </source>
</reference>
<evidence type="ECO:0000256" key="2">
    <source>
        <dbReference type="SAM" id="Phobius"/>
    </source>
</evidence>
<dbReference type="InterPro" id="IPR050882">
    <property type="entry name" value="Prepilin_peptidase/N-MTase"/>
</dbReference>
<dbReference type="PANTHER" id="PTHR30487:SF0">
    <property type="entry name" value="PREPILIN LEADER PEPTIDASE_N-METHYLTRANSFERASE-RELATED"/>
    <property type="match status" value="1"/>
</dbReference>
<dbReference type="GO" id="GO:0004190">
    <property type="term" value="F:aspartic-type endopeptidase activity"/>
    <property type="evidence" value="ECO:0007669"/>
    <property type="project" value="InterPro"/>
</dbReference>
<dbReference type="InterPro" id="IPR000045">
    <property type="entry name" value="Prepilin_IV_endopep_pep"/>
</dbReference>
<keyword evidence="5" id="KW-1185">Reference proteome</keyword>
<keyword evidence="4" id="KW-0489">Methyltransferase</keyword>
<proteinExistence type="inferred from homology"/>
<dbReference type="Gene3D" id="1.20.120.1220">
    <property type="match status" value="1"/>
</dbReference>